<dbReference type="Proteomes" id="UP000606499">
    <property type="component" value="Unassembled WGS sequence"/>
</dbReference>
<keyword evidence="10" id="KW-0282">Flagellum</keyword>
<dbReference type="AlphaFoldDB" id="A0A923LTZ5"/>
<dbReference type="InterPro" id="IPR001172">
    <property type="entry name" value="FliN_T3SS_HrcQb"/>
</dbReference>
<dbReference type="GO" id="GO:0006935">
    <property type="term" value="P:chemotaxis"/>
    <property type="evidence" value="ECO:0007669"/>
    <property type="project" value="UniProtKB-KW"/>
</dbReference>
<proteinExistence type="inferred from homology"/>
<dbReference type="SUPFAM" id="SSF103039">
    <property type="entry name" value="CheC-like"/>
    <property type="match status" value="1"/>
</dbReference>
<dbReference type="InterPro" id="IPR001543">
    <property type="entry name" value="FliN-like_C"/>
</dbReference>
<dbReference type="Pfam" id="PF04509">
    <property type="entry name" value="CheC"/>
    <property type="match status" value="2"/>
</dbReference>
<evidence type="ECO:0000256" key="1">
    <source>
        <dbReference type="ARBA" id="ARBA00004413"/>
    </source>
</evidence>
<feature type="region of interest" description="Disordered" evidence="7">
    <location>
        <begin position="243"/>
        <end position="275"/>
    </location>
</feature>
<dbReference type="InterPro" id="IPR012826">
    <property type="entry name" value="FliN"/>
</dbReference>
<dbReference type="GO" id="GO:0071973">
    <property type="term" value="P:bacterial-type flagellum-dependent cell motility"/>
    <property type="evidence" value="ECO:0007669"/>
    <property type="project" value="InterPro"/>
</dbReference>
<dbReference type="GO" id="GO:0016787">
    <property type="term" value="F:hydrolase activity"/>
    <property type="evidence" value="ECO:0007669"/>
    <property type="project" value="InterPro"/>
</dbReference>
<dbReference type="NCBIfam" id="NF005995">
    <property type="entry name" value="PRK08119.1"/>
    <property type="match status" value="1"/>
</dbReference>
<evidence type="ECO:0000256" key="4">
    <source>
        <dbReference type="ARBA" id="ARBA00022500"/>
    </source>
</evidence>
<comment type="subcellular location">
    <subcellularLocation>
        <location evidence="1">Cell membrane</location>
        <topology evidence="1">Peripheral membrane protein</topology>
        <orientation evidence="1">Cytoplasmic side</orientation>
    </subcellularLocation>
</comment>
<feature type="domain" description="CheC-like protein" evidence="9">
    <location>
        <begin position="9"/>
        <end position="45"/>
    </location>
</feature>
<dbReference type="InterPro" id="IPR036429">
    <property type="entry name" value="SpoA-like_sf"/>
</dbReference>
<dbReference type="CDD" id="cd17907">
    <property type="entry name" value="FliY_FliN-Y"/>
    <property type="match status" value="1"/>
</dbReference>
<feature type="region of interest" description="Disordered" evidence="7">
    <location>
        <begin position="201"/>
        <end position="227"/>
    </location>
</feature>
<evidence type="ECO:0000313" key="11">
    <source>
        <dbReference type="Proteomes" id="UP000606499"/>
    </source>
</evidence>
<dbReference type="RefSeq" id="WP_054327094.1">
    <property type="nucleotide sequence ID" value="NZ_JACOPL010000005.1"/>
</dbReference>
<comment type="caution">
    <text evidence="10">The sequence shown here is derived from an EMBL/GenBank/DDBJ whole genome shotgun (WGS) entry which is preliminary data.</text>
</comment>
<keyword evidence="10" id="KW-0966">Cell projection</keyword>
<dbReference type="Pfam" id="PF01052">
    <property type="entry name" value="FliMN_C"/>
    <property type="match status" value="1"/>
</dbReference>
<reference evidence="10" key="1">
    <citation type="submission" date="2020-08" db="EMBL/GenBank/DDBJ databases">
        <title>Genome public.</title>
        <authorList>
            <person name="Liu C."/>
            <person name="Sun Q."/>
        </authorList>
    </citation>
    <scope>NUCLEOTIDE SEQUENCE</scope>
    <source>
        <strain evidence="10">NSJ-28</strain>
    </source>
</reference>
<keyword evidence="3" id="KW-1003">Cell membrane</keyword>
<keyword evidence="5" id="KW-0283">Flagellar rotation</keyword>
<dbReference type="PANTHER" id="PTHR43484:SF1">
    <property type="entry name" value="FLAGELLAR MOTOR SWITCH PROTEIN FLIN"/>
    <property type="match status" value="1"/>
</dbReference>
<sequence>MASSLFSPMAMDAIGEIFNISLGSSATAVSNMLARRVDITTPKVSLVSAENFTLGDLQPAIGVKIDYIAGLTGSNIMLLKRSDVRAIADILLGTETKDEDFQINELNMSAICEVMNQMMGAASTAMSDFLNRMVNISTPQAFEIQSLDEFVREYFPSGGTMVVVRFQLSIENAVESEFMSALSMDLARELLEGFNISGADVGLPEEPSPQAAASPAPSPVAEQASVGAALSQDEIEKLLAQNMPSAEVSAETPQQAAVQSPQEAAPARAAEMPQPQMQMPYPPYGMQMPYPPMYYMPQPPAEPKTIKTSSPVMPELDSRTAQLTQEQEGNLDLLMSVPVDVSVEIGRTRRRVKDILNYTKGSLVVLDRLAGDRADLYVNGKCIAKGDIVVVDDNFGIRIAEIIEPLELEDLSK</sequence>
<keyword evidence="6" id="KW-0472">Membrane</keyword>
<dbReference type="InterPro" id="IPR028976">
    <property type="entry name" value="CheC-like_sf"/>
</dbReference>
<dbReference type="PANTHER" id="PTHR43484">
    <property type="match status" value="1"/>
</dbReference>
<evidence type="ECO:0000256" key="3">
    <source>
        <dbReference type="ARBA" id="ARBA00022475"/>
    </source>
</evidence>
<keyword evidence="4" id="KW-0145">Chemotaxis</keyword>
<dbReference type="SUPFAM" id="SSF101801">
    <property type="entry name" value="Surface presentation of antigens (SPOA)"/>
    <property type="match status" value="1"/>
</dbReference>
<evidence type="ECO:0000256" key="2">
    <source>
        <dbReference type="ARBA" id="ARBA00009226"/>
    </source>
</evidence>
<dbReference type="InterPro" id="IPR007597">
    <property type="entry name" value="CheC"/>
</dbReference>
<organism evidence="10 11">
    <name type="scientific">Agathobaculum faecis</name>
    <dbReference type="NCBI Taxonomy" id="2763013"/>
    <lineage>
        <taxon>Bacteria</taxon>
        <taxon>Bacillati</taxon>
        <taxon>Bacillota</taxon>
        <taxon>Clostridia</taxon>
        <taxon>Eubacteriales</taxon>
        <taxon>Butyricicoccaceae</taxon>
        <taxon>Agathobaculum</taxon>
    </lineage>
</organism>
<protein>
    <submittedName>
        <fullName evidence="10">Flagellar motor switch protein FliN</fullName>
    </submittedName>
</protein>
<feature type="domain" description="CheC-like protein" evidence="9">
    <location>
        <begin position="108"/>
        <end position="141"/>
    </location>
</feature>
<evidence type="ECO:0000256" key="7">
    <source>
        <dbReference type="SAM" id="MobiDB-lite"/>
    </source>
</evidence>
<feature type="compositionally biased region" description="Low complexity" evidence="7">
    <location>
        <begin position="204"/>
        <end position="226"/>
    </location>
</feature>
<evidence type="ECO:0000259" key="9">
    <source>
        <dbReference type="Pfam" id="PF04509"/>
    </source>
</evidence>
<feature type="domain" description="Flagellar motor switch protein FliN-like C-terminal" evidence="8">
    <location>
        <begin position="333"/>
        <end position="403"/>
    </location>
</feature>
<accession>A0A923LTZ5</accession>
<dbReference type="GO" id="GO:0005886">
    <property type="term" value="C:plasma membrane"/>
    <property type="evidence" value="ECO:0007669"/>
    <property type="project" value="UniProtKB-SubCell"/>
</dbReference>
<evidence type="ECO:0000256" key="6">
    <source>
        <dbReference type="ARBA" id="ARBA00023136"/>
    </source>
</evidence>
<gene>
    <name evidence="10" type="primary">fliN</name>
    <name evidence="10" type="ORF">H8S45_06440</name>
</gene>
<dbReference type="GO" id="GO:0009425">
    <property type="term" value="C:bacterial-type flagellum basal body"/>
    <property type="evidence" value="ECO:0007669"/>
    <property type="project" value="InterPro"/>
</dbReference>
<dbReference type="NCBIfam" id="TIGR02480">
    <property type="entry name" value="fliN"/>
    <property type="match status" value="1"/>
</dbReference>
<evidence type="ECO:0000256" key="5">
    <source>
        <dbReference type="ARBA" id="ARBA00022779"/>
    </source>
</evidence>
<feature type="compositionally biased region" description="Low complexity" evidence="7">
    <location>
        <begin position="261"/>
        <end position="275"/>
    </location>
</feature>
<dbReference type="EMBL" id="JACOPL010000005">
    <property type="protein sequence ID" value="MBC5725094.1"/>
    <property type="molecule type" value="Genomic_DNA"/>
</dbReference>
<dbReference type="GO" id="GO:0003774">
    <property type="term" value="F:cytoskeletal motor activity"/>
    <property type="evidence" value="ECO:0007669"/>
    <property type="project" value="InterPro"/>
</dbReference>
<dbReference type="Gene3D" id="2.30.330.10">
    <property type="entry name" value="SpoA-like"/>
    <property type="match status" value="1"/>
</dbReference>
<dbReference type="InterPro" id="IPR051469">
    <property type="entry name" value="FliN/MopA/SpaO"/>
</dbReference>
<name>A0A923LTZ5_9FIRM</name>
<keyword evidence="10" id="KW-0969">Cilium</keyword>
<feature type="compositionally biased region" description="Polar residues" evidence="7">
    <location>
        <begin position="251"/>
        <end position="260"/>
    </location>
</feature>
<keyword evidence="11" id="KW-1185">Reference proteome</keyword>
<dbReference type="Gene3D" id="3.40.1550.10">
    <property type="entry name" value="CheC-like"/>
    <property type="match status" value="1"/>
</dbReference>
<comment type="similarity">
    <text evidence="2">Belongs to the FliN/MopA/SpaO family.</text>
</comment>
<evidence type="ECO:0000259" key="8">
    <source>
        <dbReference type="Pfam" id="PF01052"/>
    </source>
</evidence>
<evidence type="ECO:0000313" key="10">
    <source>
        <dbReference type="EMBL" id="MBC5725094.1"/>
    </source>
</evidence>
<dbReference type="PRINTS" id="PR00956">
    <property type="entry name" value="FLGMOTORFLIN"/>
</dbReference>